<dbReference type="PANTHER" id="PTHR15893:SF0">
    <property type="entry name" value="LARGE RIBOSOMAL SUBUNIT PROTEIN BL27M"/>
    <property type="match status" value="1"/>
</dbReference>
<evidence type="ECO:0000256" key="3">
    <source>
        <dbReference type="ARBA" id="ARBA00023274"/>
    </source>
</evidence>
<keyword evidence="2 7" id="KW-0689">Ribosomal protein</keyword>
<dbReference type="InterPro" id="IPR001684">
    <property type="entry name" value="Ribosomal_bL27"/>
</dbReference>
<evidence type="ECO:0000256" key="2">
    <source>
        <dbReference type="ARBA" id="ARBA00022980"/>
    </source>
</evidence>
<dbReference type="SUPFAM" id="SSF110324">
    <property type="entry name" value="Ribosomal L27 protein-like"/>
    <property type="match status" value="1"/>
</dbReference>
<dbReference type="GO" id="GO:0003735">
    <property type="term" value="F:structural constituent of ribosome"/>
    <property type="evidence" value="ECO:0007669"/>
    <property type="project" value="InterPro"/>
</dbReference>
<dbReference type="PANTHER" id="PTHR15893">
    <property type="entry name" value="RIBOSOMAL PROTEIN L27"/>
    <property type="match status" value="1"/>
</dbReference>
<dbReference type="GO" id="GO:0006412">
    <property type="term" value="P:translation"/>
    <property type="evidence" value="ECO:0007669"/>
    <property type="project" value="InterPro"/>
</dbReference>
<evidence type="ECO:0000313" key="8">
    <source>
        <dbReference type="Proteomes" id="UP000229554"/>
    </source>
</evidence>
<reference evidence="8" key="1">
    <citation type="submission" date="2017-09" db="EMBL/GenBank/DDBJ databases">
        <title>Depth-based differentiation of microbial function through sediment-hosted aquifers and enrichment of novel symbionts in the deep terrestrial subsurface.</title>
        <authorList>
            <person name="Probst A.J."/>
            <person name="Ladd B."/>
            <person name="Jarett J.K."/>
            <person name="Geller-Mcgrath D.E."/>
            <person name="Sieber C.M.K."/>
            <person name="Emerson J.B."/>
            <person name="Anantharaman K."/>
            <person name="Thomas B.C."/>
            <person name="Malmstrom R."/>
            <person name="Stieglmeier M."/>
            <person name="Klingl A."/>
            <person name="Woyke T."/>
            <person name="Ryan C.M."/>
            <person name="Banfield J.F."/>
        </authorList>
    </citation>
    <scope>NUCLEOTIDE SEQUENCE [LARGE SCALE GENOMIC DNA]</scope>
</reference>
<dbReference type="EMBL" id="PFED01000007">
    <property type="protein sequence ID" value="PJE63315.1"/>
    <property type="molecule type" value="Genomic_DNA"/>
</dbReference>
<dbReference type="Gene3D" id="2.40.50.100">
    <property type="match status" value="1"/>
</dbReference>
<gene>
    <name evidence="7" type="ORF">COU88_00230</name>
</gene>
<dbReference type="GO" id="GO:0022625">
    <property type="term" value="C:cytosolic large ribosomal subunit"/>
    <property type="evidence" value="ECO:0007669"/>
    <property type="project" value="TreeGrafter"/>
</dbReference>
<comment type="similarity">
    <text evidence="1">Belongs to the bacterial ribosomal protein bL27 family.</text>
</comment>
<dbReference type="Pfam" id="PF01016">
    <property type="entry name" value="Ribosomal_L27"/>
    <property type="match status" value="1"/>
</dbReference>
<dbReference type="PRINTS" id="PR00063">
    <property type="entry name" value="RIBOSOMALL27"/>
</dbReference>
<sequence>MAHTKAKGSARINKDSISKRLGVKRNDSQPVVPGMIIIRQKGTRYHNGPGVSRGKDFTLFAVKTGVVHFYNRLGKKFVSVRTP</sequence>
<dbReference type="Proteomes" id="UP000229554">
    <property type="component" value="Unassembled WGS sequence"/>
</dbReference>
<name>A0A2M8KTQ8_9BACT</name>
<comment type="caution">
    <text evidence="7">The sequence shown here is derived from an EMBL/GenBank/DDBJ whole genome shotgun (WGS) entry which is preliminary data.</text>
</comment>
<keyword evidence="3" id="KW-0687">Ribonucleoprotein</keyword>
<evidence type="ECO:0000256" key="6">
    <source>
        <dbReference type="SAM" id="MobiDB-lite"/>
    </source>
</evidence>
<evidence type="ECO:0000256" key="5">
    <source>
        <dbReference type="ARBA" id="ARBA00035477"/>
    </source>
</evidence>
<dbReference type="NCBIfam" id="TIGR00062">
    <property type="entry name" value="L27"/>
    <property type="match status" value="1"/>
</dbReference>
<evidence type="ECO:0000256" key="4">
    <source>
        <dbReference type="ARBA" id="ARBA00035175"/>
    </source>
</evidence>
<organism evidence="7 8">
    <name type="scientific">Candidatus Roizmanbacteria bacterium CG10_big_fil_rev_8_21_14_0_10_39_6</name>
    <dbReference type="NCBI Taxonomy" id="1974853"/>
    <lineage>
        <taxon>Bacteria</taxon>
        <taxon>Candidatus Roizmaniibacteriota</taxon>
    </lineage>
</organism>
<protein>
    <recommendedName>
        <fullName evidence="4">Large ribosomal subunit protein bL27</fullName>
    </recommendedName>
    <alternativeName>
        <fullName evidence="5">50S ribosomal protein L27</fullName>
    </alternativeName>
</protein>
<accession>A0A2M8KTQ8</accession>
<evidence type="ECO:0000313" key="7">
    <source>
        <dbReference type="EMBL" id="PJE63315.1"/>
    </source>
</evidence>
<proteinExistence type="inferred from homology"/>
<dbReference type="AlphaFoldDB" id="A0A2M8KTQ8"/>
<evidence type="ECO:0000256" key="1">
    <source>
        <dbReference type="ARBA" id="ARBA00010797"/>
    </source>
</evidence>
<feature type="region of interest" description="Disordered" evidence="6">
    <location>
        <begin position="1"/>
        <end position="22"/>
    </location>
</feature>